<feature type="signal peptide" evidence="15">
    <location>
        <begin position="1"/>
        <end position="21"/>
    </location>
</feature>
<feature type="domain" description="NodB homology" evidence="16">
    <location>
        <begin position="145"/>
        <end position="328"/>
    </location>
</feature>
<dbReference type="SUPFAM" id="SSF88713">
    <property type="entry name" value="Glycoside hydrolase/deacetylase"/>
    <property type="match status" value="1"/>
</dbReference>
<keyword evidence="4" id="KW-0325">Glycoprotein</keyword>
<evidence type="ECO:0000256" key="12">
    <source>
        <dbReference type="ARBA" id="ARBA00024056"/>
    </source>
</evidence>
<dbReference type="GO" id="GO:0000272">
    <property type="term" value="P:polysaccharide catabolic process"/>
    <property type="evidence" value="ECO:0007669"/>
    <property type="project" value="UniProtKB-KW"/>
</dbReference>
<comment type="cofactor">
    <cofactor evidence="1">
        <name>Co(2+)</name>
        <dbReference type="ChEBI" id="CHEBI:48828"/>
    </cofactor>
</comment>
<keyword evidence="10" id="KW-0961">Cell wall biogenesis/degradation</keyword>
<keyword evidence="7" id="KW-0119">Carbohydrate metabolism</keyword>
<sequence length="421" mass="46644">MSLVVRILSVVSAFFIAFAHSHKHVDGSSEVRQGGLPDTWYHPADHPIHRLFQRSNPNPPGSPEWMAQYPLVWQPPIPESATPKAWLDSLIGAEEMGLIPNISIPIAIPNENPQYPQGEDPSQEPICSSTFQCRDPSDHWDAPDGFVGIGFDDGPTPASPQLYSFLQQQKLKATHFMIGMNVVSYTQIFDQAFSVLNVHTWTHPQMTTQNNTQLLAQFGWTIQVISDLTGGRVPRYWRPPYGDSDNRVRAIAKYVFNLTQIDWNHDSEDWTIADNKTTLPAVEASITEWYKGPKSPGLIILEHELTNETVSGFMDTYPILLANNWQTQSTVRLFDGPYRNAQNNTDAVSSMDFFISRSPTPTADPTSGDNRAAPPPSGTIVTVAETRLAGASGTPSTSHNSASTLSRFSIPFFLALGSHEQ</sequence>
<evidence type="ECO:0000259" key="16">
    <source>
        <dbReference type="PROSITE" id="PS51677"/>
    </source>
</evidence>
<keyword evidence="9" id="KW-0449">Lipoprotein</keyword>
<dbReference type="InterPro" id="IPR011330">
    <property type="entry name" value="Glyco_hydro/deAcase_b/a-brl"/>
</dbReference>
<dbReference type="InterPro" id="IPR050248">
    <property type="entry name" value="Polysacc_deacetylase_ArnD"/>
</dbReference>
<evidence type="ECO:0000256" key="7">
    <source>
        <dbReference type="ARBA" id="ARBA00023277"/>
    </source>
</evidence>
<keyword evidence="8" id="KW-0170">Cobalt</keyword>
<evidence type="ECO:0000256" key="3">
    <source>
        <dbReference type="ARBA" id="ARBA00022475"/>
    </source>
</evidence>
<feature type="chain" id="PRO_5043808811" description="chitin deacetylase" evidence="15">
    <location>
        <begin position="22"/>
        <end position="421"/>
    </location>
</feature>
<evidence type="ECO:0000256" key="15">
    <source>
        <dbReference type="SAM" id="SignalP"/>
    </source>
</evidence>
<evidence type="ECO:0000256" key="8">
    <source>
        <dbReference type="ARBA" id="ARBA00023285"/>
    </source>
</evidence>
<evidence type="ECO:0000256" key="2">
    <source>
        <dbReference type="ARBA" id="ARBA00004609"/>
    </source>
</evidence>
<evidence type="ECO:0000256" key="4">
    <source>
        <dbReference type="ARBA" id="ARBA00022622"/>
    </source>
</evidence>
<keyword evidence="3" id="KW-1003">Cell membrane</keyword>
<comment type="caution">
    <text evidence="17">The sequence shown here is derived from an EMBL/GenBank/DDBJ whole genome shotgun (WGS) entry which is preliminary data.</text>
</comment>
<evidence type="ECO:0000256" key="13">
    <source>
        <dbReference type="ARBA" id="ARBA00048494"/>
    </source>
</evidence>
<dbReference type="Pfam" id="PF01522">
    <property type="entry name" value="Polysacc_deac_1"/>
    <property type="match status" value="1"/>
</dbReference>
<keyword evidence="15" id="KW-0732">Signal</keyword>
<keyword evidence="4" id="KW-0336">GPI-anchor</keyword>
<evidence type="ECO:0000256" key="14">
    <source>
        <dbReference type="SAM" id="MobiDB-lite"/>
    </source>
</evidence>
<dbReference type="GO" id="GO:0071555">
    <property type="term" value="P:cell wall organization"/>
    <property type="evidence" value="ECO:0007669"/>
    <property type="project" value="UniProtKB-KW"/>
</dbReference>
<proteinExistence type="predicted"/>
<dbReference type="InterPro" id="IPR002509">
    <property type="entry name" value="NODB_dom"/>
</dbReference>
<evidence type="ECO:0000256" key="9">
    <source>
        <dbReference type="ARBA" id="ARBA00023288"/>
    </source>
</evidence>
<dbReference type="AlphaFoldDB" id="A0AAV5A306"/>
<protein>
    <recommendedName>
        <fullName evidence="12">chitin deacetylase</fullName>
        <ecNumber evidence="12">3.5.1.41</ecNumber>
    </recommendedName>
</protein>
<evidence type="ECO:0000256" key="10">
    <source>
        <dbReference type="ARBA" id="ARBA00023316"/>
    </source>
</evidence>
<evidence type="ECO:0000256" key="5">
    <source>
        <dbReference type="ARBA" id="ARBA00023024"/>
    </source>
</evidence>
<dbReference type="Proteomes" id="UP001050691">
    <property type="component" value="Unassembled WGS sequence"/>
</dbReference>
<dbReference type="PANTHER" id="PTHR10587">
    <property type="entry name" value="GLYCOSYL TRANSFERASE-RELATED"/>
    <property type="match status" value="1"/>
</dbReference>
<dbReference type="GO" id="GO:0009272">
    <property type="term" value="P:fungal-type cell wall biogenesis"/>
    <property type="evidence" value="ECO:0007669"/>
    <property type="project" value="UniProtKB-ARBA"/>
</dbReference>
<dbReference type="GO" id="GO:0006032">
    <property type="term" value="P:chitin catabolic process"/>
    <property type="evidence" value="ECO:0007669"/>
    <property type="project" value="UniProtKB-KW"/>
</dbReference>
<dbReference type="Gene3D" id="3.20.20.370">
    <property type="entry name" value="Glycoside hydrolase/deacetylase"/>
    <property type="match status" value="1"/>
</dbReference>
<dbReference type="GO" id="GO:0004099">
    <property type="term" value="F:chitin deacetylase activity"/>
    <property type="evidence" value="ECO:0007669"/>
    <property type="project" value="UniProtKB-EC"/>
</dbReference>
<keyword evidence="5" id="KW-0146">Chitin degradation</keyword>
<name>A0AAV5A306_9AGAM</name>
<feature type="compositionally biased region" description="Polar residues" evidence="14">
    <location>
        <begin position="357"/>
        <end position="369"/>
    </location>
</feature>
<dbReference type="EC" id="3.5.1.41" evidence="12"/>
<reference evidence="17" key="1">
    <citation type="submission" date="2021-10" db="EMBL/GenBank/DDBJ databases">
        <title>De novo Genome Assembly of Clathrus columnatus (Basidiomycota, Fungi) Using Illumina and Nanopore Sequence Data.</title>
        <authorList>
            <person name="Ogiso-Tanaka E."/>
            <person name="Itagaki H."/>
            <person name="Hosoya T."/>
            <person name="Hosaka K."/>
        </authorList>
    </citation>
    <scope>NUCLEOTIDE SEQUENCE</scope>
    <source>
        <strain evidence="17">MO-923</strain>
    </source>
</reference>
<comment type="catalytic activity">
    <reaction evidence="13">
        <text>[(1-&gt;4)-N-acetyl-beta-D-glucosaminyl](n) + n H2O = chitosan + n acetate</text>
        <dbReference type="Rhea" id="RHEA:10464"/>
        <dbReference type="Rhea" id="RHEA-COMP:9593"/>
        <dbReference type="Rhea" id="RHEA-COMP:9597"/>
        <dbReference type="ChEBI" id="CHEBI:15377"/>
        <dbReference type="ChEBI" id="CHEBI:17029"/>
        <dbReference type="ChEBI" id="CHEBI:30089"/>
        <dbReference type="ChEBI" id="CHEBI:57704"/>
        <dbReference type="EC" id="3.5.1.41"/>
    </reaction>
    <physiologicalReaction direction="left-to-right" evidence="13">
        <dbReference type="Rhea" id="RHEA:10465"/>
    </physiologicalReaction>
</comment>
<gene>
    <name evidence="17" type="ORF">Clacol_001334</name>
</gene>
<evidence type="ECO:0000313" key="17">
    <source>
        <dbReference type="EMBL" id="GJJ07134.1"/>
    </source>
</evidence>
<organism evidence="17 18">
    <name type="scientific">Clathrus columnatus</name>
    <dbReference type="NCBI Taxonomy" id="1419009"/>
    <lineage>
        <taxon>Eukaryota</taxon>
        <taxon>Fungi</taxon>
        <taxon>Dikarya</taxon>
        <taxon>Basidiomycota</taxon>
        <taxon>Agaricomycotina</taxon>
        <taxon>Agaricomycetes</taxon>
        <taxon>Phallomycetidae</taxon>
        <taxon>Phallales</taxon>
        <taxon>Clathraceae</taxon>
        <taxon>Clathrus</taxon>
    </lineage>
</organism>
<evidence type="ECO:0000256" key="1">
    <source>
        <dbReference type="ARBA" id="ARBA00001941"/>
    </source>
</evidence>
<keyword evidence="6" id="KW-0472">Membrane</keyword>
<dbReference type="GO" id="GO:0005886">
    <property type="term" value="C:plasma membrane"/>
    <property type="evidence" value="ECO:0007669"/>
    <property type="project" value="UniProtKB-SubCell"/>
</dbReference>
<dbReference type="PANTHER" id="PTHR10587:SF135">
    <property type="entry name" value="CHITIN DEACETYLASE 3"/>
    <property type="match status" value="1"/>
</dbReference>
<keyword evidence="18" id="KW-1185">Reference proteome</keyword>
<accession>A0AAV5A306</accession>
<evidence type="ECO:0000256" key="6">
    <source>
        <dbReference type="ARBA" id="ARBA00023136"/>
    </source>
</evidence>
<feature type="region of interest" description="Disordered" evidence="14">
    <location>
        <begin position="357"/>
        <end position="378"/>
    </location>
</feature>
<evidence type="ECO:0000313" key="18">
    <source>
        <dbReference type="Proteomes" id="UP001050691"/>
    </source>
</evidence>
<comment type="subcellular location">
    <subcellularLocation>
        <location evidence="2">Cell membrane</location>
        <topology evidence="2">Lipid-anchor</topology>
        <topology evidence="2">GPI-anchor</topology>
    </subcellularLocation>
</comment>
<keyword evidence="11" id="KW-0624">Polysaccharide degradation</keyword>
<dbReference type="PROSITE" id="PS51677">
    <property type="entry name" value="NODB"/>
    <property type="match status" value="1"/>
</dbReference>
<dbReference type="EMBL" id="BPWL01000002">
    <property type="protein sequence ID" value="GJJ07134.1"/>
    <property type="molecule type" value="Genomic_DNA"/>
</dbReference>
<dbReference type="GO" id="GO:0098552">
    <property type="term" value="C:side of membrane"/>
    <property type="evidence" value="ECO:0007669"/>
    <property type="project" value="UniProtKB-KW"/>
</dbReference>
<evidence type="ECO:0000256" key="11">
    <source>
        <dbReference type="ARBA" id="ARBA00023326"/>
    </source>
</evidence>